<accession>A0ABP7LL66</accession>
<keyword evidence="2" id="KW-1185">Reference proteome</keyword>
<sequence length="58" mass="6572">MNDEVINGIRRRVEQCRRLAGLINHAEARQTLLQMAKEGEADIKRLQDERSDGTPPTA</sequence>
<comment type="caution">
    <text evidence="1">The sequence shown here is derived from an EMBL/GenBank/DDBJ whole genome shotgun (WGS) entry which is preliminary data.</text>
</comment>
<reference evidence="2" key="1">
    <citation type="journal article" date="2019" name="Int. J. Syst. Evol. Microbiol.">
        <title>The Global Catalogue of Microorganisms (GCM) 10K type strain sequencing project: providing services to taxonomists for standard genome sequencing and annotation.</title>
        <authorList>
            <consortium name="The Broad Institute Genomics Platform"/>
            <consortium name="The Broad Institute Genome Sequencing Center for Infectious Disease"/>
            <person name="Wu L."/>
            <person name="Ma J."/>
        </authorList>
    </citation>
    <scope>NUCLEOTIDE SEQUENCE [LARGE SCALE GENOMIC DNA]</scope>
    <source>
        <strain evidence="2">JCM 17543</strain>
    </source>
</reference>
<organism evidence="1 2">
    <name type="scientific">Sphingomonas limnosediminicola</name>
    <dbReference type="NCBI Taxonomy" id="940133"/>
    <lineage>
        <taxon>Bacteria</taxon>
        <taxon>Pseudomonadati</taxon>
        <taxon>Pseudomonadota</taxon>
        <taxon>Alphaproteobacteria</taxon>
        <taxon>Sphingomonadales</taxon>
        <taxon>Sphingomonadaceae</taxon>
        <taxon>Sphingomonas</taxon>
    </lineage>
</organism>
<gene>
    <name evidence="1" type="ORF">GCM10022276_22490</name>
</gene>
<dbReference type="Proteomes" id="UP001500827">
    <property type="component" value="Unassembled WGS sequence"/>
</dbReference>
<evidence type="ECO:0000313" key="2">
    <source>
        <dbReference type="Proteomes" id="UP001500827"/>
    </source>
</evidence>
<proteinExistence type="predicted"/>
<dbReference type="EMBL" id="BAABBM010000001">
    <property type="protein sequence ID" value="GAA3903307.1"/>
    <property type="molecule type" value="Genomic_DNA"/>
</dbReference>
<protein>
    <submittedName>
        <fullName evidence="1">Uncharacterized protein</fullName>
    </submittedName>
</protein>
<name>A0ABP7LL66_9SPHN</name>
<evidence type="ECO:0000313" key="1">
    <source>
        <dbReference type="EMBL" id="GAA3903307.1"/>
    </source>
</evidence>
<dbReference type="RefSeq" id="WP_344699790.1">
    <property type="nucleotide sequence ID" value="NZ_BAABBM010000001.1"/>
</dbReference>